<proteinExistence type="predicted"/>
<comment type="caution">
    <text evidence="6">The sequence shown here is derived from an EMBL/GenBank/DDBJ whole genome shotgun (WGS) entry which is preliminary data.</text>
</comment>
<dbReference type="AlphaFoldDB" id="A0A9Q6MUS2"/>
<protein>
    <submittedName>
        <fullName evidence="6">Colicin V production protein CvpA</fullName>
    </submittedName>
</protein>
<name>A0A9Q6MUS2_9STAP</name>
<accession>A0A9Q6MUS2</accession>
<keyword evidence="4 5" id="KW-0472">Membrane</keyword>
<dbReference type="PANTHER" id="PTHR37306">
    <property type="entry name" value="COLICIN V PRODUCTION PROTEIN"/>
    <property type="match status" value="1"/>
</dbReference>
<dbReference type="GO" id="GO:0009403">
    <property type="term" value="P:toxin biosynthetic process"/>
    <property type="evidence" value="ECO:0007669"/>
    <property type="project" value="InterPro"/>
</dbReference>
<evidence type="ECO:0000256" key="5">
    <source>
        <dbReference type="SAM" id="Phobius"/>
    </source>
</evidence>
<evidence type="ECO:0000256" key="4">
    <source>
        <dbReference type="ARBA" id="ARBA00023136"/>
    </source>
</evidence>
<dbReference type="GO" id="GO:0016020">
    <property type="term" value="C:membrane"/>
    <property type="evidence" value="ECO:0007669"/>
    <property type="project" value="UniProtKB-SubCell"/>
</dbReference>
<feature type="transmembrane region" description="Helical" evidence="5">
    <location>
        <begin position="81"/>
        <end position="102"/>
    </location>
</feature>
<dbReference type="EMBL" id="PZFQ01000017">
    <property type="protein sequence ID" value="PTI75767.1"/>
    <property type="molecule type" value="Genomic_DNA"/>
</dbReference>
<feature type="transmembrane region" description="Helical" evidence="5">
    <location>
        <begin position="23"/>
        <end position="40"/>
    </location>
</feature>
<evidence type="ECO:0000313" key="6">
    <source>
        <dbReference type="EMBL" id="PTI75767.1"/>
    </source>
</evidence>
<evidence type="ECO:0000256" key="2">
    <source>
        <dbReference type="ARBA" id="ARBA00022692"/>
    </source>
</evidence>
<dbReference type="RefSeq" id="WP_107545014.1">
    <property type="nucleotide sequence ID" value="NZ_JAMWUX010000001.1"/>
</dbReference>
<comment type="subcellular location">
    <subcellularLocation>
        <location evidence="1">Membrane</location>
        <topology evidence="1">Multi-pass membrane protein</topology>
    </subcellularLocation>
</comment>
<evidence type="ECO:0000256" key="1">
    <source>
        <dbReference type="ARBA" id="ARBA00004141"/>
    </source>
</evidence>
<feature type="transmembrane region" description="Helical" evidence="5">
    <location>
        <begin position="114"/>
        <end position="141"/>
    </location>
</feature>
<dbReference type="Proteomes" id="UP000241960">
    <property type="component" value="Unassembled WGS sequence"/>
</dbReference>
<evidence type="ECO:0000256" key="3">
    <source>
        <dbReference type="ARBA" id="ARBA00022989"/>
    </source>
</evidence>
<keyword evidence="2 5" id="KW-0812">Transmembrane</keyword>
<reference evidence="6 7" key="1">
    <citation type="journal article" date="2016" name="Front. Microbiol.">
        <title>Comprehensive Phylogenetic Analysis of Bovine Non-aureus Staphylococci Species Based on Whole-Genome Sequencing.</title>
        <authorList>
            <person name="Naushad S."/>
            <person name="Barkema H.W."/>
            <person name="Luby C."/>
            <person name="Condas L.A."/>
            <person name="Nobrega D.B."/>
            <person name="Carson D.A."/>
            <person name="De Buck J."/>
        </authorList>
    </citation>
    <scope>NUCLEOTIDE SEQUENCE [LARGE SCALE GENOMIC DNA]</scope>
    <source>
        <strain evidence="6 7">SNUC 1231</strain>
    </source>
</reference>
<dbReference type="Pfam" id="PF02674">
    <property type="entry name" value="Colicin_V"/>
    <property type="match status" value="1"/>
</dbReference>
<dbReference type="InterPro" id="IPR003825">
    <property type="entry name" value="Colicin-V_CvpA"/>
</dbReference>
<dbReference type="PANTHER" id="PTHR37306:SF1">
    <property type="entry name" value="COLICIN V PRODUCTION PROTEIN"/>
    <property type="match status" value="1"/>
</dbReference>
<keyword evidence="3 5" id="KW-1133">Transmembrane helix</keyword>
<gene>
    <name evidence="6" type="ORF">BU058_06645</name>
</gene>
<evidence type="ECO:0000313" key="7">
    <source>
        <dbReference type="Proteomes" id="UP000241960"/>
    </source>
</evidence>
<organism evidence="6 7">
    <name type="scientific">Staphylococcus succinus</name>
    <dbReference type="NCBI Taxonomy" id="61015"/>
    <lineage>
        <taxon>Bacteria</taxon>
        <taxon>Bacillati</taxon>
        <taxon>Bacillota</taxon>
        <taxon>Bacilli</taxon>
        <taxon>Bacillales</taxon>
        <taxon>Staphylococcaceae</taxon>
        <taxon>Staphylococcus</taxon>
    </lineage>
</organism>
<sequence length="173" mass="19969">MIIDLIVVLIFIYIGMIGFRRGAWLSCIHLCSTLFSLWVAQRLYMVISQRLELFVPFPKTRAYDLNYTLQFDNLQQRFDHIIAFLIIATVTKMICYGIIVIFDNIHKYQSLHLISRIIGVVMSVIASIIITSTLIYGVALYPLEIIQQQLSKSIVATYMVIHIPYVSTFVMNI</sequence>